<proteinExistence type="predicted"/>
<dbReference type="Proteomes" id="UP000064189">
    <property type="component" value="Unassembled WGS sequence"/>
</dbReference>
<evidence type="ECO:0000313" key="2">
    <source>
        <dbReference type="EMBL" id="KWW21091.1"/>
    </source>
</evidence>
<keyword evidence="3" id="KW-1185">Reference proteome</keyword>
<feature type="coiled-coil region" evidence="1">
    <location>
        <begin position="14"/>
        <end position="41"/>
    </location>
</feature>
<accession>A0A120GQC1</accession>
<reference evidence="2 3" key="1">
    <citation type="submission" date="2015-11" db="EMBL/GenBank/DDBJ databases">
        <title>Genome Sequence of Bacillus simplex strain VanAntwerpen2.</title>
        <authorList>
            <person name="Couger M.B."/>
        </authorList>
    </citation>
    <scope>NUCLEOTIDE SEQUENCE [LARGE SCALE GENOMIC DNA]</scope>
    <source>
        <strain evidence="2 3">VanAntwerpen02</strain>
    </source>
</reference>
<dbReference type="EMBL" id="LNNH01000012">
    <property type="protein sequence ID" value="KWW21091.1"/>
    <property type="molecule type" value="Genomic_DNA"/>
</dbReference>
<name>A0A120GQC1_9BACI</name>
<evidence type="ECO:0000256" key="1">
    <source>
        <dbReference type="SAM" id="Coils"/>
    </source>
</evidence>
<comment type="caution">
    <text evidence="2">The sequence shown here is derived from an EMBL/GenBank/DDBJ whole genome shotgun (WGS) entry which is preliminary data.</text>
</comment>
<gene>
    <name evidence="2" type="ORF">AS888_15885</name>
</gene>
<evidence type="ECO:0000313" key="3">
    <source>
        <dbReference type="Proteomes" id="UP000064189"/>
    </source>
</evidence>
<dbReference type="RefSeq" id="WP_061141444.1">
    <property type="nucleotide sequence ID" value="NZ_LNNH01000012.1"/>
</dbReference>
<dbReference type="AlphaFoldDB" id="A0A120GQC1"/>
<organism evidence="2 3">
    <name type="scientific">Peribacillus simplex</name>
    <dbReference type="NCBI Taxonomy" id="1478"/>
    <lineage>
        <taxon>Bacteria</taxon>
        <taxon>Bacillati</taxon>
        <taxon>Bacillota</taxon>
        <taxon>Bacilli</taxon>
        <taxon>Bacillales</taxon>
        <taxon>Bacillaceae</taxon>
        <taxon>Peribacillus</taxon>
    </lineage>
</organism>
<protein>
    <submittedName>
        <fullName evidence="2">Uncharacterized protein</fullName>
    </submittedName>
</protein>
<dbReference type="Pfam" id="PF16888">
    <property type="entry name" value="YwqH-like"/>
    <property type="match status" value="1"/>
</dbReference>
<keyword evidence="1" id="KW-0175">Coiled coil</keyword>
<sequence>MVYADILSQMHSAISSKKANINEKIDRLVKAKNEIMEEQSMCLNEIRNIKTPELGKNWTGERSDKFQEARQDAYQVMFGVIHDDYDDYQWKIEAMITKLNAENTLLSIAGNIAQEADHLLNKGEEAFEQVESKIADLKRRLF</sequence>
<dbReference type="InterPro" id="IPR031681">
    <property type="entry name" value="YwqH-like"/>
</dbReference>